<reference evidence="1" key="1">
    <citation type="journal article" date="2014" name="Front. Microbiol.">
        <title>High frequency of phylogenetically diverse reductive dehalogenase-homologous genes in deep subseafloor sedimentary metagenomes.</title>
        <authorList>
            <person name="Kawai M."/>
            <person name="Futagami T."/>
            <person name="Toyoda A."/>
            <person name="Takaki Y."/>
            <person name="Nishi S."/>
            <person name="Hori S."/>
            <person name="Arai W."/>
            <person name="Tsubouchi T."/>
            <person name="Morono Y."/>
            <person name="Uchiyama I."/>
            <person name="Ito T."/>
            <person name="Fujiyama A."/>
            <person name="Inagaki F."/>
            <person name="Takami H."/>
        </authorList>
    </citation>
    <scope>NUCLEOTIDE SEQUENCE</scope>
    <source>
        <strain evidence="1">Expedition CK06-06</strain>
    </source>
</reference>
<organism evidence="1">
    <name type="scientific">marine sediment metagenome</name>
    <dbReference type="NCBI Taxonomy" id="412755"/>
    <lineage>
        <taxon>unclassified sequences</taxon>
        <taxon>metagenomes</taxon>
        <taxon>ecological metagenomes</taxon>
    </lineage>
</organism>
<proteinExistence type="predicted"/>
<name>X1KKE4_9ZZZZ</name>
<dbReference type="EMBL" id="BARV01007379">
    <property type="protein sequence ID" value="GAI07168.1"/>
    <property type="molecule type" value="Genomic_DNA"/>
</dbReference>
<evidence type="ECO:0000313" key="1">
    <source>
        <dbReference type="EMBL" id="GAI07168.1"/>
    </source>
</evidence>
<comment type="caution">
    <text evidence="1">The sequence shown here is derived from an EMBL/GenBank/DDBJ whole genome shotgun (WGS) entry which is preliminary data.</text>
</comment>
<dbReference type="AlphaFoldDB" id="X1KKE4"/>
<protein>
    <submittedName>
        <fullName evidence="1">Uncharacterized protein</fullName>
    </submittedName>
</protein>
<gene>
    <name evidence="1" type="ORF">S06H3_15035</name>
</gene>
<sequence>MKDLYFEQAKVEVLRRMLGEEYYEREISLIMERLKQFEKKERLFYQNLEEIHDRRSRFMFNLLMAEEIRFTEKIKRDPTNLREAFGTLPESKLEFRKLFDMYALYFGFRVLHSGVPHPDYILLRGDIRRYIRAEAELKSKNYIHHGHNPTACDMVLCWEHNCPMCELKLDVFELSTGMMYLTDGTIERILPGIPNV</sequence>
<accession>X1KKE4</accession>